<name>A0A3B0MN50_THEAN</name>
<dbReference type="AlphaFoldDB" id="A0A3B0MN50"/>
<gene>
    <name evidence="1" type="ORF">TAT_000139400</name>
    <name evidence="2" type="ORF">TAV_000139500</name>
</gene>
<organism evidence="2">
    <name type="scientific">Theileria annulata</name>
    <dbReference type="NCBI Taxonomy" id="5874"/>
    <lineage>
        <taxon>Eukaryota</taxon>
        <taxon>Sar</taxon>
        <taxon>Alveolata</taxon>
        <taxon>Apicomplexa</taxon>
        <taxon>Aconoidasida</taxon>
        <taxon>Piroplasmida</taxon>
        <taxon>Theileriidae</taxon>
        <taxon>Theileria</taxon>
    </lineage>
</organism>
<dbReference type="EMBL" id="UIVT01000002">
    <property type="protein sequence ID" value="SVP90683.1"/>
    <property type="molecule type" value="Genomic_DNA"/>
</dbReference>
<dbReference type="VEuPathDB" id="PiroplasmaDB:TA15050"/>
<accession>A0A3B0MN50</accession>
<protein>
    <submittedName>
        <fullName evidence="2">Tpr-related protein family member, putative</fullName>
    </submittedName>
</protein>
<sequence>MVQSTIVPDGFKTKASTLKTTAETQSKSELGTTNLTDLKSGNIPETGLGAKARQLAQKAQALYGVANAIVEAATTDTALKPLKDTAGALKNAAGTSGGLTSLFKAANQLAKQAARNGGDATEQANEVIRAFETVEKLYDLLMAKAGEHGLTNHPNVINVVKAYYEVKNTYYQMIITYRIQKKAEAFHTAASKLQTDAKGAGPDKPKLKALHTAASLQIQQLVAAAEALKGEADKLNGANEATIVTNYLAVAGDYGKLEKIPAFTEAQGERQVQNVKEKFEALKKSYVNVLRLRVQVLATKAQALYDKADELSSDRELKTQATALANEAMGTSDGNQGLKEKATKLVEAINGTDAVDANEKADDVIEAFDTLATKYKELAKQDKYQQLLKSALNKIKQNPSTPLQGAEENVKNVDTAYNNLKEVYKSILNFTKINHYSKQMDSKAQSTTSPTTAQEFKDKLDAFGNVYNSIPGDIKSIFQSDFESIKNVVYGAQLEKIQL</sequence>
<reference evidence="2" key="1">
    <citation type="submission" date="2018-07" db="EMBL/GenBank/DDBJ databases">
        <authorList>
            <person name="Quirk P.G."/>
            <person name="Krulwich T.A."/>
        </authorList>
    </citation>
    <scope>NUCLEOTIDE SEQUENCE</scope>
    <source>
        <strain evidence="2">Anand</strain>
    </source>
</reference>
<proteinExistence type="predicted"/>
<dbReference type="EMBL" id="UIVS01000002">
    <property type="protein sequence ID" value="SVP91205.1"/>
    <property type="molecule type" value="Genomic_DNA"/>
</dbReference>
<evidence type="ECO:0000313" key="2">
    <source>
        <dbReference type="EMBL" id="SVP91205.1"/>
    </source>
</evidence>
<evidence type="ECO:0000313" key="1">
    <source>
        <dbReference type="EMBL" id="SVP90683.1"/>
    </source>
</evidence>